<evidence type="ECO:0000256" key="8">
    <source>
        <dbReference type="SAM" id="MobiDB-lite"/>
    </source>
</evidence>
<name>A0ABR8D6P3_9NOST</name>
<evidence type="ECO:0000256" key="7">
    <source>
        <dbReference type="ARBA" id="ARBA00023172"/>
    </source>
</evidence>
<evidence type="ECO:0000259" key="11">
    <source>
        <dbReference type="Pfam" id="PF12323"/>
    </source>
</evidence>
<dbReference type="Pfam" id="PF07282">
    <property type="entry name" value="Cas12f1-like_TNB"/>
    <property type="match status" value="1"/>
</dbReference>
<comment type="similarity">
    <text evidence="2">In the N-terminal section; belongs to the transposase 2 family.</text>
</comment>
<dbReference type="InterPro" id="IPR051399">
    <property type="entry name" value="RNA-guided_DNA_endo/Transpos"/>
</dbReference>
<evidence type="ECO:0000313" key="12">
    <source>
        <dbReference type="EMBL" id="MBD2502800.1"/>
    </source>
</evidence>
<dbReference type="Proteomes" id="UP000661112">
    <property type="component" value="Unassembled WGS sequence"/>
</dbReference>
<feature type="domain" description="Cas12f1-like TNB" evidence="10">
    <location>
        <begin position="308"/>
        <end position="380"/>
    </location>
</feature>
<dbReference type="Pfam" id="PF01385">
    <property type="entry name" value="OrfB_IS605"/>
    <property type="match status" value="1"/>
</dbReference>
<dbReference type="Pfam" id="PF12323">
    <property type="entry name" value="HTH_OrfB_IS605"/>
    <property type="match status" value="1"/>
</dbReference>
<reference evidence="12 13" key="1">
    <citation type="journal article" date="2020" name="ISME J.">
        <title>Comparative genomics reveals insights into cyanobacterial evolution and habitat adaptation.</title>
        <authorList>
            <person name="Chen M.Y."/>
            <person name="Teng W.K."/>
            <person name="Zhao L."/>
            <person name="Hu C.X."/>
            <person name="Zhou Y.K."/>
            <person name="Han B.P."/>
            <person name="Song L.R."/>
            <person name="Shu W.S."/>
        </authorList>
    </citation>
    <scope>NUCLEOTIDE SEQUENCE [LARGE SCALE GENOMIC DNA]</scope>
    <source>
        <strain evidence="12 13">FACHB-119</strain>
    </source>
</reference>
<dbReference type="InterPro" id="IPR021027">
    <property type="entry name" value="Transposase_put_HTH"/>
</dbReference>
<dbReference type="NCBIfam" id="TIGR01766">
    <property type="entry name" value="IS200/IS605 family accessory protein TnpB-like domain"/>
    <property type="match status" value="1"/>
</dbReference>
<feature type="domain" description="Probable transposase IS891/IS1136/IS1341" evidence="9">
    <location>
        <begin position="188"/>
        <end position="296"/>
    </location>
</feature>
<keyword evidence="3" id="KW-0815">Transposition</keyword>
<dbReference type="NCBIfam" id="NF040570">
    <property type="entry name" value="guided_TnpB"/>
    <property type="match status" value="1"/>
</dbReference>
<dbReference type="PANTHER" id="PTHR30405:SF25">
    <property type="entry name" value="RNA-GUIDED DNA ENDONUCLEASE INSQ-RELATED"/>
    <property type="match status" value="1"/>
</dbReference>
<comment type="caution">
    <text evidence="12">The sequence shown here is derived from an EMBL/GenBank/DDBJ whole genome shotgun (WGS) entry which is preliminary data.</text>
</comment>
<dbReference type="PANTHER" id="PTHR30405">
    <property type="entry name" value="TRANSPOSASE"/>
    <property type="match status" value="1"/>
</dbReference>
<accession>A0ABR8D6P3</accession>
<keyword evidence="6" id="KW-0238">DNA-binding</keyword>
<proteinExistence type="inferred from homology"/>
<feature type="region of interest" description="Disordered" evidence="8">
    <location>
        <begin position="227"/>
        <end position="249"/>
    </location>
</feature>
<keyword evidence="7" id="KW-0233">DNA recombination</keyword>
<evidence type="ECO:0000256" key="4">
    <source>
        <dbReference type="ARBA" id="ARBA00022723"/>
    </source>
</evidence>
<dbReference type="InterPro" id="IPR001959">
    <property type="entry name" value="Transposase"/>
</dbReference>
<evidence type="ECO:0000256" key="3">
    <source>
        <dbReference type="ARBA" id="ARBA00022578"/>
    </source>
</evidence>
<evidence type="ECO:0000256" key="2">
    <source>
        <dbReference type="ARBA" id="ARBA00011044"/>
    </source>
</evidence>
<evidence type="ECO:0000259" key="10">
    <source>
        <dbReference type="Pfam" id="PF07282"/>
    </source>
</evidence>
<sequence>MYRAVKVRIYPTDEQESYLAQCFGNTRWLWNYMLNATTTAYKESGKGLSKAAMDKLLPGLKKEYEWLGLAYSQVLQRVTFNLSSAFVNFFEGRTKYPNFKSKHGKQSIQYPQNVKLLPQDSVIKFPGNLGRVKTVFHQELPDAKFTTVTISRNADGRYYASILFNQEDNPVGAGSQISPFINKDPSKPARTAINEAIGIDLGLKNFAITSEGSKYDLPKKQLAKLEKNRRRKQRKLAKKTDKTSNKRRKAKRLVAKISSKIARVREDFLHKLSRKIAYENQVICVEDLAVKNMVKNPNLAKSISDQGWGMFQTMLKYKAEKFGHTYLEIGRFFPSSQLCSETLLPIPMLQHGYDSLGIRFIDCPHCHKQHDRDINAAINIKNEGLRLWALGTSASALGGDVRPKSSGRKKSTKVEAVSHELGSPHRNR</sequence>
<evidence type="ECO:0000313" key="13">
    <source>
        <dbReference type="Proteomes" id="UP000661112"/>
    </source>
</evidence>
<dbReference type="EMBL" id="JACJSG010000027">
    <property type="protein sequence ID" value="MBD2502800.1"/>
    <property type="molecule type" value="Genomic_DNA"/>
</dbReference>
<dbReference type="RefSeq" id="WP_190475445.1">
    <property type="nucleotide sequence ID" value="NZ_JACJSG010000027.1"/>
</dbReference>
<gene>
    <name evidence="12" type="primary">tnpB</name>
    <name evidence="12" type="ORF">H6G83_19695</name>
</gene>
<keyword evidence="4" id="KW-0479">Metal-binding</keyword>
<evidence type="ECO:0000256" key="5">
    <source>
        <dbReference type="ARBA" id="ARBA00022833"/>
    </source>
</evidence>
<feature type="compositionally biased region" description="Basic residues" evidence="8">
    <location>
        <begin position="227"/>
        <end position="237"/>
    </location>
</feature>
<evidence type="ECO:0000256" key="1">
    <source>
        <dbReference type="ARBA" id="ARBA00008761"/>
    </source>
</evidence>
<comment type="similarity">
    <text evidence="1">In the C-terminal section; belongs to the transposase 35 family.</text>
</comment>
<organism evidence="12 13">
    <name type="scientific">Anabaena azotica FACHB-119</name>
    <dbReference type="NCBI Taxonomy" id="947527"/>
    <lineage>
        <taxon>Bacteria</taxon>
        <taxon>Bacillati</taxon>
        <taxon>Cyanobacteriota</taxon>
        <taxon>Cyanophyceae</taxon>
        <taxon>Nostocales</taxon>
        <taxon>Nostocaceae</taxon>
        <taxon>Anabaena</taxon>
        <taxon>Anabaena azotica</taxon>
    </lineage>
</organism>
<feature type="domain" description="Transposase putative helix-turn-helix" evidence="11">
    <location>
        <begin position="1"/>
        <end position="46"/>
    </location>
</feature>
<keyword evidence="5" id="KW-0862">Zinc</keyword>
<feature type="region of interest" description="Disordered" evidence="8">
    <location>
        <begin position="399"/>
        <end position="428"/>
    </location>
</feature>
<evidence type="ECO:0000259" key="9">
    <source>
        <dbReference type="Pfam" id="PF01385"/>
    </source>
</evidence>
<keyword evidence="13" id="KW-1185">Reference proteome</keyword>
<evidence type="ECO:0000256" key="6">
    <source>
        <dbReference type="ARBA" id="ARBA00023125"/>
    </source>
</evidence>
<dbReference type="InterPro" id="IPR010095">
    <property type="entry name" value="Cas12f1-like_TNB"/>
</dbReference>
<protein>
    <submittedName>
        <fullName evidence="12">IS200/IS605 family element transposase accessory protein TnpB</fullName>
    </submittedName>
</protein>